<accession>A0A097IY66</accession>
<geneLocation type="plasmid" evidence="2">
    <name>pBF69566a</name>
</geneLocation>
<dbReference type="AlphaFoldDB" id="A0A097IY66"/>
<feature type="region of interest" description="Disordered" evidence="1">
    <location>
        <begin position="159"/>
        <end position="203"/>
    </location>
</feature>
<dbReference type="EMBL" id="KJ830769">
    <property type="protein sequence ID" value="AIT71664.1"/>
    <property type="molecule type" value="Genomic_DNA"/>
</dbReference>
<feature type="compositionally biased region" description="Basic and acidic residues" evidence="1">
    <location>
        <begin position="188"/>
        <end position="203"/>
    </location>
</feature>
<evidence type="ECO:0000256" key="1">
    <source>
        <dbReference type="SAM" id="MobiDB-lite"/>
    </source>
</evidence>
<proteinExistence type="predicted"/>
<evidence type="ECO:0000313" key="2">
    <source>
        <dbReference type="EMBL" id="AIT71664.1"/>
    </source>
</evidence>
<sequence length="224" mass="26695">MKDYIRTEVMPQYAEGFKKDVKADDLLYFGKIHYERNGKNKEDLHAHIIVARKTKGNGISISPMTNHRNGKTTGAVKGSFDRCEFKSRCEERFDRHFKYERDMKDSFSYQNAMKNGTPQEMQAQAEKLVQWERQKKIRNHPLTKLVEVGKENRERLLKEEAQRRSHKEQNEAPEMAQSRQPFPQLDEAQNRKRHIEEDMADEKKKRSEIIVFHLVSKLLWYVRE</sequence>
<dbReference type="Pfam" id="PF18976">
    <property type="entry name" value="DUF5712"/>
    <property type="match status" value="1"/>
</dbReference>
<keyword evidence="2" id="KW-0614">Plasmid</keyword>
<dbReference type="RefSeq" id="WP_176703099.1">
    <property type="nucleotide sequence ID" value="NZ_KJ830769.1"/>
</dbReference>
<feature type="compositionally biased region" description="Basic and acidic residues" evidence="1">
    <location>
        <begin position="159"/>
        <end position="170"/>
    </location>
</feature>
<name>A0A097IY66_BACFG</name>
<reference evidence="2" key="1">
    <citation type="journal article" date="2014" name="Int. J. Antimicrob. Agents">
        <title>Use of MALDI-TOF/MS for routine detection of cfiA gene-positive Bacteroides fragilis strains.</title>
        <authorList>
            <person name="Fenyvesi V.S."/>
            <person name="Urban E."/>
            <person name="Bartha N."/>
            <person name="Abrok M."/>
            <person name="Kostrzewa M."/>
            <person name="Nagy E."/>
            <person name="Minarovits J."/>
            <person name="Soki J."/>
        </authorList>
    </citation>
    <scope>NUCLEOTIDE SEQUENCE</scope>
    <source>
        <strain evidence="2">69566</strain>
        <plasmid evidence="2">pBF69566a</plasmid>
    </source>
</reference>
<dbReference type="InterPro" id="IPR043766">
    <property type="entry name" value="BfmA-like"/>
</dbReference>
<protein>
    <submittedName>
        <fullName evidence="2">BtgB2</fullName>
    </submittedName>
</protein>
<organism evidence="2">
    <name type="scientific">Bacteroides fragilis</name>
    <dbReference type="NCBI Taxonomy" id="817"/>
    <lineage>
        <taxon>Bacteria</taxon>
        <taxon>Pseudomonadati</taxon>
        <taxon>Bacteroidota</taxon>
        <taxon>Bacteroidia</taxon>
        <taxon>Bacteroidales</taxon>
        <taxon>Bacteroidaceae</taxon>
        <taxon>Bacteroides</taxon>
    </lineage>
</organism>